<sequence length="513" mass="57860">MQNSTERDNKRRTPQAFLPEDRLFALLETSQEDSRVQLYTPPGELTEYNSSSNQLHEEPQDNAATAPATYTILVPNQSVPRGPNFLDWVRFDEATLPPRENLQPSRANKVLSPLDKFKADLPGGVHLEGLGGLAESVHNLFHSVKRLDFMQSQRAIRLPLLKSSPAGFDDSIPPAMLRRELERLENELFDLTKYNGACEYLTALAWSEEARSGSITLFEVNLDDRYRRERDVAVGIRPIAAMQNVPKPVLSAMRAHDKVKRKVVFVPSDEEARRFKWKANPSRGPTYVRLPAERRSGDDSVIDTETLSALAPPRSPRSPGGSSRSHSRHERPGSASSYASSTHSTRSRMADADGIRATIPQFVALLHASRAILEDVESTSMDPLETEEGDVLPAVTLTRTPRANSHEGDSVHVAVLMPSDSDWTDDQIVWTDRDGLAEFRRRKFWDLIEWESRREQRERRRRRHSSHSAHSTHSGRREGSVSPRVRSSSQHSTHSRASHSRSTSRHLDLPSLF</sequence>
<feature type="region of interest" description="Disordered" evidence="1">
    <location>
        <begin position="286"/>
        <end position="349"/>
    </location>
</feature>
<comment type="caution">
    <text evidence="2">The sequence shown here is derived from an EMBL/GenBank/DDBJ whole genome shotgun (WGS) entry which is preliminary data.</text>
</comment>
<evidence type="ECO:0000313" key="3">
    <source>
        <dbReference type="Proteomes" id="UP001283341"/>
    </source>
</evidence>
<reference evidence="2" key="2">
    <citation type="submission" date="2023-06" db="EMBL/GenBank/DDBJ databases">
        <authorList>
            <consortium name="Lawrence Berkeley National Laboratory"/>
            <person name="Haridas S."/>
            <person name="Hensen N."/>
            <person name="Bonometti L."/>
            <person name="Westerberg I."/>
            <person name="Brannstrom I.O."/>
            <person name="Guillou S."/>
            <person name="Cros-Aarteil S."/>
            <person name="Calhoun S."/>
            <person name="Kuo A."/>
            <person name="Mondo S."/>
            <person name="Pangilinan J."/>
            <person name="Riley R."/>
            <person name="Labutti K."/>
            <person name="Andreopoulos B."/>
            <person name="Lipzen A."/>
            <person name="Chen C."/>
            <person name="Yanf M."/>
            <person name="Daum C."/>
            <person name="Ng V."/>
            <person name="Clum A."/>
            <person name="Steindorff A."/>
            <person name="Ohm R."/>
            <person name="Martin F."/>
            <person name="Silar P."/>
            <person name="Natvig D."/>
            <person name="Lalanne C."/>
            <person name="Gautier V."/>
            <person name="Ament-Velasquez S.L."/>
            <person name="Kruys A."/>
            <person name="Hutchinson M.I."/>
            <person name="Powell A.J."/>
            <person name="Barry K."/>
            <person name="Miller A.N."/>
            <person name="Grigoriev I.V."/>
            <person name="Debuchy R."/>
            <person name="Gladieux P."/>
            <person name="Thoren M.H."/>
            <person name="Johannesson H."/>
        </authorList>
    </citation>
    <scope>NUCLEOTIDE SEQUENCE</scope>
    <source>
        <strain evidence="2">CBS 118394</strain>
    </source>
</reference>
<name>A0AAE0IB41_9PEZI</name>
<feature type="compositionally biased region" description="Low complexity" evidence="1">
    <location>
        <begin position="333"/>
        <end position="344"/>
    </location>
</feature>
<dbReference type="EMBL" id="JAUEDM010000003">
    <property type="protein sequence ID" value="KAK3321758.1"/>
    <property type="molecule type" value="Genomic_DNA"/>
</dbReference>
<gene>
    <name evidence="2" type="ORF">B0H66DRAFT_552597</name>
</gene>
<evidence type="ECO:0000313" key="2">
    <source>
        <dbReference type="EMBL" id="KAK3321758.1"/>
    </source>
</evidence>
<feature type="compositionally biased region" description="Basic residues" evidence="1">
    <location>
        <begin position="493"/>
        <end position="504"/>
    </location>
</feature>
<protein>
    <submittedName>
        <fullName evidence="2">Uncharacterized protein</fullName>
    </submittedName>
</protein>
<keyword evidence="3" id="KW-1185">Reference proteome</keyword>
<accession>A0AAE0IB41</accession>
<feature type="region of interest" description="Disordered" evidence="1">
    <location>
        <begin position="34"/>
        <end position="62"/>
    </location>
</feature>
<organism evidence="2 3">
    <name type="scientific">Apodospora peruviana</name>
    <dbReference type="NCBI Taxonomy" id="516989"/>
    <lineage>
        <taxon>Eukaryota</taxon>
        <taxon>Fungi</taxon>
        <taxon>Dikarya</taxon>
        <taxon>Ascomycota</taxon>
        <taxon>Pezizomycotina</taxon>
        <taxon>Sordariomycetes</taxon>
        <taxon>Sordariomycetidae</taxon>
        <taxon>Sordariales</taxon>
        <taxon>Lasiosphaeriaceae</taxon>
        <taxon>Apodospora</taxon>
    </lineage>
</organism>
<dbReference type="Proteomes" id="UP001283341">
    <property type="component" value="Unassembled WGS sequence"/>
</dbReference>
<proteinExistence type="predicted"/>
<evidence type="ECO:0000256" key="1">
    <source>
        <dbReference type="SAM" id="MobiDB-lite"/>
    </source>
</evidence>
<dbReference type="AlphaFoldDB" id="A0AAE0IB41"/>
<reference evidence="2" key="1">
    <citation type="journal article" date="2023" name="Mol. Phylogenet. Evol.">
        <title>Genome-scale phylogeny and comparative genomics of the fungal order Sordariales.</title>
        <authorList>
            <person name="Hensen N."/>
            <person name="Bonometti L."/>
            <person name="Westerberg I."/>
            <person name="Brannstrom I.O."/>
            <person name="Guillou S."/>
            <person name="Cros-Aarteil S."/>
            <person name="Calhoun S."/>
            <person name="Haridas S."/>
            <person name="Kuo A."/>
            <person name="Mondo S."/>
            <person name="Pangilinan J."/>
            <person name="Riley R."/>
            <person name="LaButti K."/>
            <person name="Andreopoulos B."/>
            <person name="Lipzen A."/>
            <person name="Chen C."/>
            <person name="Yan M."/>
            <person name="Daum C."/>
            <person name="Ng V."/>
            <person name="Clum A."/>
            <person name="Steindorff A."/>
            <person name="Ohm R.A."/>
            <person name="Martin F."/>
            <person name="Silar P."/>
            <person name="Natvig D.O."/>
            <person name="Lalanne C."/>
            <person name="Gautier V."/>
            <person name="Ament-Velasquez S.L."/>
            <person name="Kruys A."/>
            <person name="Hutchinson M.I."/>
            <person name="Powell A.J."/>
            <person name="Barry K."/>
            <person name="Miller A.N."/>
            <person name="Grigoriev I.V."/>
            <person name="Debuchy R."/>
            <person name="Gladieux P."/>
            <person name="Hiltunen Thoren M."/>
            <person name="Johannesson H."/>
        </authorList>
    </citation>
    <scope>NUCLEOTIDE SEQUENCE</scope>
    <source>
        <strain evidence="2">CBS 118394</strain>
    </source>
</reference>
<feature type="region of interest" description="Disordered" evidence="1">
    <location>
        <begin position="456"/>
        <end position="513"/>
    </location>
</feature>